<protein>
    <recommendedName>
        <fullName evidence="4">DUF2116 family Zn-ribbon domain-containing protein</fullName>
    </recommendedName>
</protein>
<evidence type="ECO:0000313" key="2">
    <source>
        <dbReference type="EMBL" id="AIZ56386.1"/>
    </source>
</evidence>
<keyword evidence="1" id="KW-0812">Transmembrane</keyword>
<dbReference type="HOGENOM" id="CLU_202284_1_0_2"/>
<dbReference type="AlphaFoldDB" id="A0A0A7LFV4"/>
<dbReference type="OrthoDB" id="53264at2157"/>
<dbReference type="Pfam" id="PF09889">
    <property type="entry name" value="DUF2116"/>
    <property type="match status" value="1"/>
</dbReference>
<accession>A0A0A7LFV4</accession>
<name>A0A0A7LFV4_9ARCH</name>
<feature type="transmembrane region" description="Helical" evidence="1">
    <location>
        <begin position="47"/>
        <end position="67"/>
    </location>
</feature>
<dbReference type="Proteomes" id="UP000030787">
    <property type="component" value="Chromosome"/>
</dbReference>
<dbReference type="InterPro" id="IPR019216">
    <property type="entry name" value="DUF2116_treble_clef"/>
</dbReference>
<sequence>MADQPEKIPQHKHCHKCGKAFTGDGLFCGDECKESTGKEAKSKLKKLGLIWLVIVAVTLVLVAIYMFV</sequence>
<evidence type="ECO:0008006" key="4">
    <source>
        <dbReference type="Google" id="ProtNLM"/>
    </source>
</evidence>
<evidence type="ECO:0000313" key="3">
    <source>
        <dbReference type="Proteomes" id="UP000030787"/>
    </source>
</evidence>
<keyword evidence="1" id="KW-1133">Transmembrane helix</keyword>
<reference evidence="2 3" key="1">
    <citation type="journal article" date="2014" name="Appl. Environ. Microbiol.">
        <title>Comparative Genome Analysis of 'Candidatus Methanoplasma termitum' Indicates a New Mode of Energy Metabolism in the Seventh Order of Methanogens.</title>
        <authorList>
            <person name="Lang K."/>
            <person name="Schuldes J."/>
            <person name="Klingl A."/>
            <person name="Poehlein A."/>
            <person name="Daniel R."/>
            <person name="Brune A."/>
        </authorList>
    </citation>
    <scope>NUCLEOTIDE SEQUENCE [LARGE SCALE GENOMIC DNA]</scope>
    <source>
        <strain evidence="3">Mpt1</strain>
    </source>
</reference>
<keyword evidence="3" id="KW-1185">Reference proteome</keyword>
<evidence type="ECO:0000256" key="1">
    <source>
        <dbReference type="SAM" id="Phobius"/>
    </source>
</evidence>
<proteinExistence type="predicted"/>
<dbReference type="GeneID" id="24818163"/>
<organism evidence="2 3">
    <name type="scientific">Candidatus Methanoplasma termitum</name>
    <dbReference type="NCBI Taxonomy" id="1577791"/>
    <lineage>
        <taxon>Archaea</taxon>
        <taxon>Methanobacteriati</taxon>
        <taxon>Thermoplasmatota</taxon>
        <taxon>Thermoplasmata</taxon>
        <taxon>Methanomassiliicoccales</taxon>
        <taxon>Methanomassiliicoccaceae</taxon>
        <taxon>Candidatus Methanoplasma</taxon>
    </lineage>
</organism>
<dbReference type="EMBL" id="CP010070">
    <property type="protein sequence ID" value="AIZ56386.1"/>
    <property type="molecule type" value="Genomic_DNA"/>
</dbReference>
<gene>
    <name evidence="2" type="ORF">Mpt1_c04940</name>
</gene>
<dbReference type="STRING" id="1577791.Mpt1_c04940"/>
<dbReference type="KEGG" id="mear:Mpt1_c04940"/>
<keyword evidence="1" id="KW-0472">Membrane</keyword>
<dbReference type="RefSeq" id="WP_048111771.1">
    <property type="nucleotide sequence ID" value="NZ_CP010070.1"/>
</dbReference>